<evidence type="ECO:0000256" key="3">
    <source>
        <dbReference type="ARBA" id="ARBA00022989"/>
    </source>
</evidence>
<proteinExistence type="inferred from homology"/>
<keyword evidence="3 5" id="KW-1133">Transmembrane helix</keyword>
<comment type="subcellular location">
    <subcellularLocation>
        <location evidence="5">Cell membrane</location>
        <topology evidence="5">Multi-pass membrane protein</topology>
    </subcellularLocation>
    <subcellularLocation>
        <location evidence="1">Membrane</location>
        <topology evidence="1">Multi-pass membrane protein</topology>
    </subcellularLocation>
</comment>
<evidence type="ECO:0000256" key="1">
    <source>
        <dbReference type="ARBA" id="ARBA00004141"/>
    </source>
</evidence>
<gene>
    <name evidence="6" type="ORF">IX56_03400</name>
</gene>
<organism evidence="6 7">
    <name type="scientific">Paracoccus sanguinis</name>
    <dbReference type="NCBI Taxonomy" id="1545044"/>
    <lineage>
        <taxon>Bacteria</taxon>
        <taxon>Pseudomonadati</taxon>
        <taxon>Pseudomonadota</taxon>
        <taxon>Alphaproteobacteria</taxon>
        <taxon>Rhodobacterales</taxon>
        <taxon>Paracoccaceae</taxon>
        <taxon>Paracoccus</taxon>
    </lineage>
</organism>
<evidence type="ECO:0000256" key="4">
    <source>
        <dbReference type="ARBA" id="ARBA00023136"/>
    </source>
</evidence>
<evidence type="ECO:0000256" key="5">
    <source>
        <dbReference type="RuleBase" id="RU363041"/>
    </source>
</evidence>
<keyword evidence="5" id="KW-1003">Cell membrane</keyword>
<dbReference type="AlphaFoldDB" id="A0A099GK32"/>
<sequence>MTTILILPIAGVLGGVLLGLLGVGMALVAVPALVFSLPLLGVPEAQAPLVALATSMGIVTIGSLSAVTAHHRMGNVDWALFRRIVPFSLIGLLAGSALVTVLPPMALRVIFAAFLVFIAARMLRGRKPSPGAGSARHDRLAGAAIGTAGALIGAGGGVFMVPYLSARGVSMVRAVASSAAIGLPVTVLGFVFHALRPLDGIAAPMLGSVHLPALIGLGLGGVIGAPFGARLAARLPGDALKKGFAVLLLVLAAALALGL</sequence>
<feature type="transmembrane region" description="Helical" evidence="5">
    <location>
        <begin position="105"/>
        <end position="123"/>
    </location>
</feature>
<reference evidence="6 7" key="1">
    <citation type="submission" date="2014-09" db="EMBL/GenBank/DDBJ databases">
        <authorList>
            <person name="McGinnis J.M."/>
            <person name="Wolfgang W.J."/>
        </authorList>
    </citation>
    <scope>NUCLEOTIDE SEQUENCE [LARGE SCALE GENOMIC DNA]</scope>
    <source>
        <strain evidence="6 7">5503</strain>
    </source>
</reference>
<dbReference type="InterPro" id="IPR002781">
    <property type="entry name" value="TM_pro_TauE-like"/>
</dbReference>
<reference evidence="6 7" key="2">
    <citation type="submission" date="2014-10" db="EMBL/GenBank/DDBJ databases">
        <title>Paracoccus sanguinis sp. nov., isolated from clinical specimens of New York State patients.</title>
        <authorList>
            <person name="Mingle L.A."/>
            <person name="Cole J.A."/>
            <person name="Lapierre P."/>
            <person name="Musser K.A."/>
        </authorList>
    </citation>
    <scope>NUCLEOTIDE SEQUENCE [LARGE SCALE GENOMIC DNA]</scope>
    <source>
        <strain evidence="6 7">5503</strain>
    </source>
</reference>
<evidence type="ECO:0000313" key="6">
    <source>
        <dbReference type="EMBL" id="KGJ23210.1"/>
    </source>
</evidence>
<dbReference type="EMBL" id="JRKQ01000009">
    <property type="protein sequence ID" value="KGJ23210.1"/>
    <property type="molecule type" value="Genomic_DNA"/>
</dbReference>
<evidence type="ECO:0000313" key="7">
    <source>
        <dbReference type="Proteomes" id="UP000029858"/>
    </source>
</evidence>
<dbReference type="Pfam" id="PF01925">
    <property type="entry name" value="TauE"/>
    <property type="match status" value="1"/>
</dbReference>
<name>A0A099GK32_9RHOB</name>
<comment type="similarity">
    <text evidence="5">Belongs to the 4-toluene sulfonate uptake permease (TSUP) (TC 2.A.102) family.</text>
</comment>
<accession>A0A099GK32</accession>
<feature type="transmembrane region" description="Helical" evidence="5">
    <location>
        <begin position="12"/>
        <end position="37"/>
    </location>
</feature>
<comment type="caution">
    <text evidence="6">The sequence shown here is derived from an EMBL/GenBank/DDBJ whole genome shotgun (WGS) entry which is preliminary data.</text>
</comment>
<dbReference type="PANTHER" id="PTHR43483:SF3">
    <property type="entry name" value="MEMBRANE TRANSPORTER PROTEIN HI_0806-RELATED"/>
    <property type="match status" value="1"/>
</dbReference>
<feature type="transmembrane region" description="Helical" evidence="5">
    <location>
        <begin position="239"/>
        <end position="258"/>
    </location>
</feature>
<keyword evidence="4 5" id="KW-0472">Membrane</keyword>
<dbReference type="GO" id="GO:0005886">
    <property type="term" value="C:plasma membrane"/>
    <property type="evidence" value="ECO:0007669"/>
    <property type="project" value="UniProtKB-SubCell"/>
</dbReference>
<evidence type="ECO:0000256" key="2">
    <source>
        <dbReference type="ARBA" id="ARBA00022692"/>
    </source>
</evidence>
<dbReference type="RefSeq" id="WP_036707444.1">
    <property type="nucleotide sequence ID" value="NZ_JRKQ01000009.1"/>
</dbReference>
<dbReference type="Proteomes" id="UP000029858">
    <property type="component" value="Unassembled WGS sequence"/>
</dbReference>
<feature type="transmembrane region" description="Helical" evidence="5">
    <location>
        <begin position="49"/>
        <end position="68"/>
    </location>
</feature>
<feature type="transmembrane region" description="Helical" evidence="5">
    <location>
        <begin position="143"/>
        <end position="165"/>
    </location>
</feature>
<feature type="transmembrane region" description="Helical" evidence="5">
    <location>
        <begin position="171"/>
        <end position="195"/>
    </location>
</feature>
<dbReference type="PANTHER" id="PTHR43483">
    <property type="entry name" value="MEMBRANE TRANSPORTER PROTEIN HI_0806-RELATED"/>
    <property type="match status" value="1"/>
</dbReference>
<keyword evidence="2 5" id="KW-0812">Transmembrane</keyword>
<protein>
    <recommendedName>
        <fullName evidence="5">Probable membrane transporter protein</fullName>
    </recommendedName>
</protein>
<feature type="transmembrane region" description="Helical" evidence="5">
    <location>
        <begin position="80"/>
        <end position="99"/>
    </location>
</feature>
<feature type="transmembrane region" description="Helical" evidence="5">
    <location>
        <begin position="207"/>
        <end position="227"/>
    </location>
</feature>